<dbReference type="RefSeq" id="WP_381521435.1">
    <property type="nucleotide sequence ID" value="NZ_JBHULN010000004.1"/>
</dbReference>
<evidence type="ECO:0000256" key="1">
    <source>
        <dbReference type="SAM" id="SignalP"/>
    </source>
</evidence>
<comment type="caution">
    <text evidence="2">The sequence shown here is derived from an EMBL/GenBank/DDBJ whole genome shotgun (WGS) entry which is preliminary data.</text>
</comment>
<keyword evidence="1" id="KW-0732">Signal</keyword>
<feature type="signal peptide" evidence="1">
    <location>
        <begin position="1"/>
        <end position="20"/>
    </location>
</feature>
<keyword evidence="3" id="KW-1185">Reference proteome</keyword>
<dbReference type="Pfam" id="PF09697">
    <property type="entry name" value="Porph_ging"/>
    <property type="match status" value="1"/>
</dbReference>
<dbReference type="Proteomes" id="UP001597469">
    <property type="component" value="Unassembled WGS sequence"/>
</dbReference>
<organism evidence="2 3">
    <name type="scientific">Spirosoma soli</name>
    <dbReference type="NCBI Taxonomy" id="1770529"/>
    <lineage>
        <taxon>Bacteria</taxon>
        <taxon>Pseudomonadati</taxon>
        <taxon>Bacteroidota</taxon>
        <taxon>Cytophagia</taxon>
        <taxon>Cytophagales</taxon>
        <taxon>Cytophagaceae</taxon>
        <taxon>Spirosoma</taxon>
    </lineage>
</organism>
<protein>
    <submittedName>
        <fullName evidence="2">GLPGLI family protein</fullName>
    </submittedName>
</protein>
<dbReference type="InterPro" id="IPR005901">
    <property type="entry name" value="GLPGLI"/>
</dbReference>
<accession>A0ABW5M0N9</accession>
<sequence>MKAIVTLLISCWLMATTVVAQNTEGVVSYKRKTYWIKIISRMTFLSQEEKDRAAQTWKNYEEENNAEKMKLAFSPTESLYTYASESGETDDGSYSWRNSELKLYRNFDKDKKTDIVEMLGKTYVIDDSLHTPIWKIGNQIKEVAGYICMKAETEDPIKKQKITAWFAQDIPVPAGPERYNGLPGLILELSLNDDVVIEATGVTFRKLTPDDLKLPKTKGKKISDAAYDALIKQHIADSMTAHRNPYWAIRY</sequence>
<dbReference type="EMBL" id="JBHULN010000004">
    <property type="protein sequence ID" value="MFD2570608.1"/>
    <property type="molecule type" value="Genomic_DNA"/>
</dbReference>
<reference evidence="3" key="1">
    <citation type="journal article" date="2019" name="Int. J. Syst. Evol. Microbiol.">
        <title>The Global Catalogue of Microorganisms (GCM) 10K type strain sequencing project: providing services to taxonomists for standard genome sequencing and annotation.</title>
        <authorList>
            <consortium name="The Broad Institute Genomics Platform"/>
            <consortium name="The Broad Institute Genome Sequencing Center for Infectious Disease"/>
            <person name="Wu L."/>
            <person name="Ma J."/>
        </authorList>
    </citation>
    <scope>NUCLEOTIDE SEQUENCE [LARGE SCALE GENOMIC DNA]</scope>
    <source>
        <strain evidence="3">KCTC 42805</strain>
    </source>
</reference>
<feature type="chain" id="PRO_5047541964" evidence="1">
    <location>
        <begin position="21"/>
        <end position="251"/>
    </location>
</feature>
<evidence type="ECO:0000313" key="3">
    <source>
        <dbReference type="Proteomes" id="UP001597469"/>
    </source>
</evidence>
<name>A0ABW5M0N9_9BACT</name>
<dbReference type="NCBIfam" id="TIGR01200">
    <property type="entry name" value="GLPGLI"/>
    <property type="match status" value="1"/>
</dbReference>
<proteinExistence type="predicted"/>
<evidence type="ECO:0000313" key="2">
    <source>
        <dbReference type="EMBL" id="MFD2570608.1"/>
    </source>
</evidence>
<gene>
    <name evidence="2" type="ORF">ACFSUS_08190</name>
</gene>